<evidence type="ECO:0000259" key="1">
    <source>
        <dbReference type="Pfam" id="PF23665"/>
    </source>
</evidence>
<evidence type="ECO:0000313" key="3">
    <source>
        <dbReference type="EMBL" id="KAL0173195.1"/>
    </source>
</evidence>
<sequence>ISNIEPKEHDAFKKFNRTFIWNLKPTATQILHLNFSRTGLRQIHPTDSCLDKHVYMLTVGNVNIGRFCQNGTIRQVELWTRRLSAYHWDVSLTRSSTQDFFTPNAFPESAETMWYFTVPLAYYTDVRILNYTVPTCLQPENIPTMKYTWQGKDPLVKLMNVSQPSVEPGNFNLSIKNCKMSGAQPPSQGLMVHFQISAIKRSK</sequence>
<dbReference type="PANTHER" id="PTHR14477">
    <property type="entry name" value="CUB DOMAIN-CONTAINING PROTEIN 1"/>
    <property type="match status" value="1"/>
</dbReference>
<dbReference type="Pfam" id="PF23665">
    <property type="entry name" value="CDCP1_CUB_6"/>
    <property type="match status" value="1"/>
</dbReference>
<name>A0ABD0PHG2_CIRMR</name>
<dbReference type="Pfam" id="PF23668">
    <property type="entry name" value="CUB_CDCP1_2"/>
    <property type="match status" value="1"/>
</dbReference>
<protein>
    <submittedName>
        <fullName evidence="3">Uncharacterized protein</fullName>
    </submittedName>
</protein>
<evidence type="ECO:0000313" key="4">
    <source>
        <dbReference type="Proteomes" id="UP001529510"/>
    </source>
</evidence>
<reference evidence="3 4" key="1">
    <citation type="submission" date="2024-05" db="EMBL/GenBank/DDBJ databases">
        <title>Genome sequencing and assembly of Indian major carp, Cirrhinus mrigala (Hamilton, 1822).</title>
        <authorList>
            <person name="Mohindra V."/>
            <person name="Chowdhury L.M."/>
            <person name="Lal K."/>
            <person name="Jena J.K."/>
        </authorList>
    </citation>
    <scope>NUCLEOTIDE SEQUENCE [LARGE SCALE GENOMIC DNA]</scope>
    <source>
        <strain evidence="3">CM1030</strain>
        <tissue evidence="3">Blood</tissue>
    </source>
</reference>
<feature type="non-terminal residue" evidence="3">
    <location>
        <position position="203"/>
    </location>
</feature>
<feature type="domain" description="CDCP1 third and sixth CUB" evidence="1">
    <location>
        <begin position="89"/>
        <end position="182"/>
    </location>
</feature>
<dbReference type="InterPro" id="IPR056266">
    <property type="entry name" value="CDCP1_CUB_3rd_6th"/>
</dbReference>
<evidence type="ECO:0000259" key="2">
    <source>
        <dbReference type="Pfam" id="PF23668"/>
    </source>
</evidence>
<keyword evidence="4" id="KW-1185">Reference proteome</keyword>
<dbReference type="AlphaFoldDB" id="A0ABD0PHG2"/>
<feature type="non-terminal residue" evidence="3">
    <location>
        <position position="1"/>
    </location>
</feature>
<dbReference type="PANTHER" id="PTHR14477:SF1">
    <property type="entry name" value="CUB DOMAIN-CONTAINING PROTEIN 1"/>
    <property type="match status" value="1"/>
</dbReference>
<feature type="domain" description="CDCP1 second and fifth CUB" evidence="2">
    <location>
        <begin position="6"/>
        <end position="80"/>
    </location>
</feature>
<accession>A0ABD0PHG2</accession>
<dbReference type="InterPro" id="IPR056269">
    <property type="entry name" value="CUB_CDCP1_2nd_5th"/>
</dbReference>
<proteinExistence type="predicted"/>
<comment type="caution">
    <text evidence="3">The sequence shown here is derived from an EMBL/GenBank/DDBJ whole genome shotgun (WGS) entry which is preliminary data.</text>
</comment>
<dbReference type="InterPro" id="IPR038811">
    <property type="entry name" value="CDCP1"/>
</dbReference>
<dbReference type="EMBL" id="JAMKFB020000016">
    <property type="protein sequence ID" value="KAL0173195.1"/>
    <property type="molecule type" value="Genomic_DNA"/>
</dbReference>
<gene>
    <name evidence="3" type="ORF">M9458_033506</name>
</gene>
<organism evidence="3 4">
    <name type="scientific">Cirrhinus mrigala</name>
    <name type="common">Mrigala</name>
    <dbReference type="NCBI Taxonomy" id="683832"/>
    <lineage>
        <taxon>Eukaryota</taxon>
        <taxon>Metazoa</taxon>
        <taxon>Chordata</taxon>
        <taxon>Craniata</taxon>
        <taxon>Vertebrata</taxon>
        <taxon>Euteleostomi</taxon>
        <taxon>Actinopterygii</taxon>
        <taxon>Neopterygii</taxon>
        <taxon>Teleostei</taxon>
        <taxon>Ostariophysi</taxon>
        <taxon>Cypriniformes</taxon>
        <taxon>Cyprinidae</taxon>
        <taxon>Labeoninae</taxon>
        <taxon>Labeonini</taxon>
        <taxon>Cirrhinus</taxon>
    </lineage>
</organism>
<dbReference type="Proteomes" id="UP001529510">
    <property type="component" value="Unassembled WGS sequence"/>
</dbReference>